<reference evidence="7 8" key="1">
    <citation type="submission" date="2018-07" db="EMBL/GenBank/DDBJ databases">
        <title>Genomic Encyclopedia of Type Strains, Phase IV (KMG-IV): sequencing the most valuable type-strain genomes for metagenomic binning, comparative biology and taxonomic classification.</title>
        <authorList>
            <person name="Goeker M."/>
        </authorList>
    </citation>
    <scope>NUCLEOTIDE SEQUENCE [LARGE SCALE GENOMIC DNA]</scope>
    <source>
        <strain evidence="7 8">DSM 4134</strain>
    </source>
</reference>
<dbReference type="InterPro" id="IPR036116">
    <property type="entry name" value="FN3_sf"/>
</dbReference>
<dbReference type="SMART" id="SM00159">
    <property type="entry name" value="PTX"/>
    <property type="match status" value="1"/>
</dbReference>
<name>A0A3D9L129_MARFU</name>
<comment type="subcellular location">
    <subcellularLocation>
        <location evidence="1">Cell projection</location>
    </subcellularLocation>
</comment>
<evidence type="ECO:0000256" key="5">
    <source>
        <dbReference type="SAM" id="SignalP"/>
    </source>
</evidence>
<gene>
    <name evidence="7" type="ORF">C7460_12217</name>
</gene>
<dbReference type="InterPro" id="IPR026444">
    <property type="entry name" value="Secre_tail"/>
</dbReference>
<dbReference type="PANTHER" id="PTHR42535">
    <property type="entry name" value="OOKINETE PROTEIN, PUTATIVE-RELATED"/>
    <property type="match status" value="1"/>
</dbReference>
<evidence type="ECO:0000256" key="2">
    <source>
        <dbReference type="ARBA" id="ARBA00022729"/>
    </source>
</evidence>
<sequence>MNQSTSTNHQKLRQFLFAACCIFSMWLQPLQVSAQNEPQISVPLMDPGSVTNYYATKGEYYNMEYYPCEGLMRFVIYLKDANAANNHNELWDFAMGHGSYEILKLNDDASRYGTDDVDNGQNYRGSVFDHPTGDGFSVAQFEGVTNVRVETVNGRSNVTVLRWDWHVPADFYGNTAVPLSMHMDWEDKNSETTGNTTQLPDLSFPLMGPMSPPRASPLTNTRGFNVTWDAFADCLGSSESNVTLSLYRYSDQEAPRLIASGLSPSLASYDDVHDAATNPIDECNDYYYRIRPVVNNDFGDHEQQLSTDEVERVKYLELLPEPTNIQATQDLCSGEINITWEWYENNPSDGFLIEWGTNTNTIYELTTTAGSARSYTHAINDAEDRDRNLYYRVRSVNSCGPTNKTNTSSVLGIALASPNATPSNVTLTQQTNGVEVTWDESITNEKGFKLVRTRTGGGRAEVTLDPNTTSYLDTDTEVCESYAYEVIAFNDCGETTSGESAPISVITDLSLAYEPDFLETSKGYFTDRAELIWSMKDVEPYVDFQKIYRRELGSAVVPQLIATLDGQVRSFEDPRIDAGVLYEYFVIAEATCGLEDLQSYDISLLDGQDFADWTKPTQGVAYGVSLRSPVAVVNGNISYGGGIAVPDVRVVAEREAGLSGSSLVFGAGDKFHVPHSTSLEFEDQFTGSVWFKTTANTTQVVFYKDGLWEVSTDGSDLTIYVSNGTWQRLHASDVIETGNYYNVTTTYDGSVAILYLNGQEVDRTPMTGNLQGDGKSVIFGGYKDARYDFHGYIDEVRLHAEAMDSMTVARTYGRYFAKDEYSLRAYWPMNEGVGPYLFDASNTGGVYNKNDGEIGTAQWSNDIPTSSQLGNSGYTNDAGNYTIAGIYYSGTGENFTVTPTITLAGVVHEFDPGNQVVFLGEGNSVQNGVDFEDVSSFQVTGKVVFDYGSQNAGSEDVGIYLDGIPVSDGVGNAVKTDENGEFNISIPIGEHVLSFKKGFHDFENDGLWPPDGSKHDFQEDVSGIVVLDQTLRKIAGRVVGGTREGEKPVGFDRSVNNIGQAQFDLVSENGLIKTTVVTDVNSGEYEVELPPLNYLVKLPGTNDPGIDVINNPGISFSGLETLELSEVFADLVDRDTVYNGSGEVDRVDEYTYHLKRNFIYRNAPQIQVTEGSEGLEGEQYLGERTGTFADDEGAEYTMTLTDGSGYQLGMPVYQMARRYGLKIAVFETYTNYDSGSGVDDVVPLNDATINISNTVGPGYYYDQFGAFNNYPAGSTDQITLADADGDTTYYFTADEPNLNINESDPAESYTRALAISVQAGGNTATWPNPLDASEAQLVYVLGSKGTNTNFITKAPDKVDFILRDPPGSESYATIESGQSFTKSESMSIASESSVNMNLGVGLGLNTLVGGGICGVGEIFEIKAEATVGFNVSTSVGTEGEKVETYEFTQSFSTNDDIIDVGADGDLFIGKSENFRYGISDNLELIPAELCGLTEVLCVDGMPSVYGSDGREYKLGRRYGFYLVPDGEPTYFIYSQNHIENYLLPDYITLRNTVMENNPAYVSRLLPEHSNYGTNNDDPVWDAAVSSEDPYLTEEEDLDGPSYVFTPANPSDIDSIRWYNQQIRLWKETLAQNEQEKIEAINSGVGKENYSVSGGAVYNNQKTFTQSGTRTTTFELALGMSAGASVSLDGYGVSMSMELSAAFEQSFGMSSSITEESTITYAYELNDPDVGDFMSVDVYPGVNGNGPVFSIFGGQTMCPHEAEITTKYYQPGTVISNGTLQREKPKIDVAVAEVFNVPADEEAVFTLTLTNESESFDDQLYTLEVVESTNPDGAVLQIDGATFNTSREYLVPGSGAINKTLTMKRGPFEYDYEDIKIVIRSLCQYDPTDNDVDITDTVSISAHFLPVCTDVSIQRPADLWTANFESEDTVSIVINDFNVNYAGFEHITLEYKPSQSSIWTPVETFYRESDDEEALLIPRDNPVITYDWSVKDLPDGTYDLRAYTSCYVPANDGYVQAESAVNSGLIDRVNPHPFGNPSPADGVLSPNDELMIQFNEPINSGILTSSSFDIRGVLNGGDLRHEAAVHFDGVDDYMQIPEGLNLSRKSFSIDMYVKRDDTNAAVLFSQGTRAESGLEIGFDAAGHVYLTLADTVITSTTAIVDDAWHHIAVVYDIDRENAELFIDGTSDIVDNSFVTAYKDQGAIAVAKSVFDESLHFAGYIHELRIWNRALSVADVNTAATKRMARTSRGLLANWQMEEAHGTIAQEKVKLLHADVHGTWQVFPAGLSIAFDGSGYAEAVAPALSAEQSFTVEFWVKTTDTNASILATGKGNGTDSNQNGWNLRINEDGKLEVHNHGESFLLASSAINDGDWHHVALSCNRLGNINGFLDGVAGNAVEAAGYTGFSGSKLWVGARGWFDGSVQENDEYFTGNLDELRIWNTNRSLTQVVQDQYNKLTGEEAALVAYYPGESYVEVGGILVSKATAANHAADGSLTFSGQEFSEIAPNVKLPRPVEKVNFTYSSNGDKVVLSPTDADARIENTILEITVKDIQDLNGNSLQYPVTWAAYIDRNQVVWLQEDIRLEKDLGETLTFETRVTNTGGAIAEFTIDNLPSWLKATPASGSVEPLSSVPVTFEVNKGLNIGKYNQDIYLRTDFGYDERLELDLKVYQAPPADWTVNPSEYQYSMSVIAQVMLEGALSRDEDVAVAAIVDGEVRGVAHLEYIAAYDNYQAYLSIYSNVPAGEEVDFYVWNASEGRIHANVTPNFDFESDKRHGTPASPEVLEVPDYVRKELQVQKGWQWVSFNLQSSEQSDVNSFMAGFDAQEGDLLKGQYVFDQYDPTIGWFGSLTANGGLQSHQMYKLKSDRAGEFVFEGEIPDPADVTISVNEGWNWISFISQRNMNLNEALSAYDATVGDEIKSQRAFAVYTGSANGWLGSLETLVPGEGYLLHAALADEFVYPKESVVNGRLDTSVPELPVAIDVFKYPNNMSLIAQLPGSGEDTLIVYHQGEVVGYGLPAGGYSGQQLYFTTIFGNGPHGELEFVALNQSLTPLDPPSDISFAPDQRLGSLTQPVLFTSRVMSVASTQSEVYPNPFTETVTITGDAGAGSSLHIELLDVSGRLLGTVHTESSASGAFEITWDGRIGETSVQAGMYFIRVRLGEQQELLRIIKY</sequence>
<dbReference type="Pfam" id="PF18962">
    <property type="entry name" value="Por_Secre_tail"/>
    <property type="match status" value="1"/>
</dbReference>
<accession>A0A3D9L129</accession>
<keyword evidence="3" id="KW-1015">Disulfide bond</keyword>
<dbReference type="InterPro" id="IPR003961">
    <property type="entry name" value="FN3_dom"/>
</dbReference>
<dbReference type="InterPro" id="IPR013783">
    <property type="entry name" value="Ig-like_fold"/>
</dbReference>
<dbReference type="CDD" id="cd00110">
    <property type="entry name" value="LamG"/>
    <property type="match status" value="2"/>
</dbReference>
<dbReference type="Proteomes" id="UP000256779">
    <property type="component" value="Unassembled WGS sequence"/>
</dbReference>
<dbReference type="InterPro" id="IPR013320">
    <property type="entry name" value="ConA-like_dom_sf"/>
</dbReference>
<dbReference type="PROSITE" id="PS50853">
    <property type="entry name" value="FN3"/>
    <property type="match status" value="1"/>
</dbReference>
<evidence type="ECO:0000256" key="1">
    <source>
        <dbReference type="ARBA" id="ARBA00004316"/>
    </source>
</evidence>
<keyword evidence="8" id="KW-1185">Reference proteome</keyword>
<dbReference type="PANTHER" id="PTHR42535:SF2">
    <property type="entry name" value="CHROMOSOME UNDETERMINED SCAFFOLD_146, WHOLE GENOME SHOTGUN SEQUENCE"/>
    <property type="match status" value="1"/>
</dbReference>
<dbReference type="SMART" id="SM00282">
    <property type="entry name" value="LamG"/>
    <property type="match status" value="3"/>
</dbReference>
<dbReference type="RefSeq" id="WP_115869679.1">
    <property type="nucleotide sequence ID" value="NZ_QREG01000022.1"/>
</dbReference>
<evidence type="ECO:0000256" key="3">
    <source>
        <dbReference type="ARBA" id="ARBA00023157"/>
    </source>
</evidence>
<dbReference type="SMART" id="SM00560">
    <property type="entry name" value="LamGL"/>
    <property type="match status" value="3"/>
</dbReference>
<dbReference type="EMBL" id="QREG01000022">
    <property type="protein sequence ID" value="RED94076.1"/>
    <property type="molecule type" value="Genomic_DNA"/>
</dbReference>
<dbReference type="GO" id="GO:0042995">
    <property type="term" value="C:cell projection"/>
    <property type="evidence" value="ECO:0007669"/>
    <property type="project" value="UniProtKB-SubCell"/>
</dbReference>
<dbReference type="GO" id="GO:0005975">
    <property type="term" value="P:carbohydrate metabolic process"/>
    <property type="evidence" value="ECO:0007669"/>
    <property type="project" value="UniProtKB-ARBA"/>
</dbReference>
<dbReference type="SUPFAM" id="SSF49265">
    <property type="entry name" value="Fibronectin type III"/>
    <property type="match status" value="1"/>
</dbReference>
<evidence type="ECO:0000256" key="4">
    <source>
        <dbReference type="ARBA" id="ARBA00023273"/>
    </source>
</evidence>
<organism evidence="7 8">
    <name type="scientific">Marinoscillum furvescens DSM 4134</name>
    <dbReference type="NCBI Taxonomy" id="1122208"/>
    <lineage>
        <taxon>Bacteria</taxon>
        <taxon>Pseudomonadati</taxon>
        <taxon>Bacteroidota</taxon>
        <taxon>Cytophagia</taxon>
        <taxon>Cytophagales</taxon>
        <taxon>Reichenbachiellaceae</taxon>
        <taxon>Marinoscillum</taxon>
    </lineage>
</organism>
<evidence type="ECO:0000313" key="8">
    <source>
        <dbReference type="Proteomes" id="UP000256779"/>
    </source>
</evidence>
<dbReference type="SUPFAM" id="SSF49899">
    <property type="entry name" value="Concanavalin A-like lectins/glucanases"/>
    <property type="match status" value="3"/>
</dbReference>
<keyword evidence="2 5" id="KW-0732">Signal</keyword>
<dbReference type="InterPro" id="IPR001759">
    <property type="entry name" value="PTX_dom"/>
</dbReference>
<dbReference type="Pfam" id="PF13385">
    <property type="entry name" value="Laminin_G_3"/>
    <property type="match status" value="3"/>
</dbReference>
<dbReference type="InterPro" id="IPR006558">
    <property type="entry name" value="LamG-like"/>
</dbReference>
<protein>
    <submittedName>
        <fullName evidence="7">Putative secreted protein (Por secretion system target)</fullName>
    </submittedName>
</protein>
<feature type="chain" id="PRO_5017720765" evidence="5">
    <location>
        <begin position="35"/>
        <end position="3169"/>
    </location>
</feature>
<keyword evidence="4" id="KW-0966">Cell projection</keyword>
<feature type="domain" description="Fibronectin type-III" evidence="6">
    <location>
        <begin position="421"/>
        <end position="510"/>
    </location>
</feature>
<dbReference type="Gene3D" id="2.60.40.4070">
    <property type="match status" value="1"/>
</dbReference>
<feature type="signal peptide" evidence="5">
    <location>
        <begin position="1"/>
        <end position="34"/>
    </location>
</feature>
<dbReference type="Gene3D" id="2.60.120.200">
    <property type="match status" value="3"/>
</dbReference>
<dbReference type="InterPro" id="IPR001791">
    <property type="entry name" value="Laminin_G"/>
</dbReference>
<dbReference type="NCBIfam" id="TIGR04183">
    <property type="entry name" value="Por_Secre_tail"/>
    <property type="match status" value="1"/>
</dbReference>
<evidence type="ECO:0000313" key="7">
    <source>
        <dbReference type="EMBL" id="RED94076.1"/>
    </source>
</evidence>
<evidence type="ECO:0000259" key="6">
    <source>
        <dbReference type="PROSITE" id="PS50853"/>
    </source>
</evidence>
<proteinExistence type="predicted"/>
<dbReference type="Gene3D" id="2.60.40.10">
    <property type="entry name" value="Immunoglobulins"/>
    <property type="match status" value="2"/>
</dbReference>
<comment type="caution">
    <text evidence="7">The sequence shown here is derived from an EMBL/GenBank/DDBJ whole genome shotgun (WGS) entry which is preliminary data.</text>
</comment>
<dbReference type="GO" id="GO:0004553">
    <property type="term" value="F:hydrolase activity, hydrolyzing O-glycosyl compounds"/>
    <property type="evidence" value="ECO:0007669"/>
    <property type="project" value="UniProtKB-ARBA"/>
</dbReference>
<dbReference type="OrthoDB" id="9794261at2"/>